<protein>
    <submittedName>
        <fullName evidence="2">Uncharacterized protein</fullName>
    </submittedName>
</protein>
<dbReference type="Proteomes" id="UP000054477">
    <property type="component" value="Unassembled WGS sequence"/>
</dbReference>
<gene>
    <name evidence="2" type="ORF">K443DRAFT_684435</name>
</gene>
<dbReference type="AlphaFoldDB" id="A0A0C9XBH7"/>
<evidence type="ECO:0000256" key="1">
    <source>
        <dbReference type="SAM" id="MobiDB-lite"/>
    </source>
</evidence>
<keyword evidence="3" id="KW-1185">Reference proteome</keyword>
<evidence type="ECO:0000313" key="3">
    <source>
        <dbReference type="Proteomes" id="UP000054477"/>
    </source>
</evidence>
<dbReference type="HOGENOM" id="CLU_2979443_0_0_1"/>
<organism evidence="2 3">
    <name type="scientific">Laccaria amethystina LaAM-08-1</name>
    <dbReference type="NCBI Taxonomy" id="1095629"/>
    <lineage>
        <taxon>Eukaryota</taxon>
        <taxon>Fungi</taxon>
        <taxon>Dikarya</taxon>
        <taxon>Basidiomycota</taxon>
        <taxon>Agaricomycotina</taxon>
        <taxon>Agaricomycetes</taxon>
        <taxon>Agaricomycetidae</taxon>
        <taxon>Agaricales</taxon>
        <taxon>Agaricineae</taxon>
        <taxon>Hydnangiaceae</taxon>
        <taxon>Laccaria</taxon>
    </lineage>
</organism>
<reference evidence="3" key="2">
    <citation type="submission" date="2015-01" db="EMBL/GenBank/DDBJ databases">
        <title>Evolutionary Origins and Diversification of the Mycorrhizal Mutualists.</title>
        <authorList>
            <consortium name="DOE Joint Genome Institute"/>
            <consortium name="Mycorrhizal Genomics Consortium"/>
            <person name="Kohler A."/>
            <person name="Kuo A."/>
            <person name="Nagy L.G."/>
            <person name="Floudas D."/>
            <person name="Copeland A."/>
            <person name="Barry K.W."/>
            <person name="Cichocki N."/>
            <person name="Veneault-Fourrey C."/>
            <person name="LaButti K."/>
            <person name="Lindquist E.A."/>
            <person name="Lipzen A."/>
            <person name="Lundell T."/>
            <person name="Morin E."/>
            <person name="Murat C."/>
            <person name="Riley R."/>
            <person name="Ohm R."/>
            <person name="Sun H."/>
            <person name="Tunlid A."/>
            <person name="Henrissat B."/>
            <person name="Grigoriev I.V."/>
            <person name="Hibbett D.S."/>
            <person name="Martin F."/>
        </authorList>
    </citation>
    <scope>NUCLEOTIDE SEQUENCE [LARGE SCALE GENOMIC DNA]</scope>
    <source>
        <strain evidence="3">LaAM-08-1</strain>
    </source>
</reference>
<proteinExistence type="predicted"/>
<reference evidence="2 3" key="1">
    <citation type="submission" date="2014-04" db="EMBL/GenBank/DDBJ databases">
        <authorList>
            <consortium name="DOE Joint Genome Institute"/>
            <person name="Kuo A."/>
            <person name="Kohler A."/>
            <person name="Nagy L.G."/>
            <person name="Floudas D."/>
            <person name="Copeland A."/>
            <person name="Barry K.W."/>
            <person name="Cichocki N."/>
            <person name="Veneault-Fourrey C."/>
            <person name="LaButti K."/>
            <person name="Lindquist E.A."/>
            <person name="Lipzen A."/>
            <person name="Lundell T."/>
            <person name="Morin E."/>
            <person name="Murat C."/>
            <person name="Sun H."/>
            <person name="Tunlid A."/>
            <person name="Henrissat B."/>
            <person name="Grigoriev I.V."/>
            <person name="Hibbett D.S."/>
            <person name="Martin F."/>
            <person name="Nordberg H.P."/>
            <person name="Cantor M.N."/>
            <person name="Hua S.X."/>
        </authorList>
    </citation>
    <scope>NUCLEOTIDE SEQUENCE [LARGE SCALE GENOMIC DNA]</scope>
    <source>
        <strain evidence="2 3">LaAM-08-1</strain>
    </source>
</reference>
<sequence>MCTLGCTVLELRGAFAHLEFGCPGSSIHNDNLFATRSQPQNRSPSKDAVLRPGADVST</sequence>
<dbReference type="EMBL" id="KN838835">
    <property type="protein sequence ID" value="KIJ93587.1"/>
    <property type="molecule type" value="Genomic_DNA"/>
</dbReference>
<name>A0A0C9XBH7_9AGAR</name>
<accession>A0A0C9XBH7</accession>
<feature type="region of interest" description="Disordered" evidence="1">
    <location>
        <begin position="35"/>
        <end position="58"/>
    </location>
</feature>
<evidence type="ECO:0000313" key="2">
    <source>
        <dbReference type="EMBL" id="KIJ93587.1"/>
    </source>
</evidence>